<comment type="caution">
    <text evidence="5">The sequence shown here is derived from an EMBL/GenBank/DDBJ whole genome shotgun (WGS) entry which is preliminary data.</text>
</comment>
<dbReference type="PROSITE" id="PS50995">
    <property type="entry name" value="HTH_MARR_2"/>
    <property type="match status" value="2"/>
</dbReference>
<name>A0ABT3GV88_9RHOB</name>
<feature type="domain" description="HTH marR-type" evidence="4">
    <location>
        <begin position="201"/>
        <end position="335"/>
    </location>
</feature>
<dbReference type="PANTHER" id="PTHR33164:SF95">
    <property type="entry name" value="TRANSCRIPTIONAL REGULATOR"/>
    <property type="match status" value="1"/>
</dbReference>
<dbReference type="Gene3D" id="1.10.10.10">
    <property type="entry name" value="Winged helix-like DNA-binding domain superfamily/Winged helix DNA-binding domain"/>
    <property type="match status" value="2"/>
</dbReference>
<evidence type="ECO:0000313" key="6">
    <source>
        <dbReference type="Proteomes" id="UP001208938"/>
    </source>
</evidence>
<dbReference type="SUPFAM" id="SSF46785">
    <property type="entry name" value="Winged helix' DNA-binding domain"/>
    <property type="match status" value="2"/>
</dbReference>
<dbReference type="InterPro" id="IPR000835">
    <property type="entry name" value="HTH_MarR-typ"/>
</dbReference>
<evidence type="ECO:0000313" key="5">
    <source>
        <dbReference type="EMBL" id="MCW1931419.1"/>
    </source>
</evidence>
<evidence type="ECO:0000256" key="3">
    <source>
        <dbReference type="ARBA" id="ARBA00023163"/>
    </source>
</evidence>
<sequence>MNATAKADTLLAALTQEPVDAEAQRIAATLDTFYTRPGYMIRRAHQISNASFVEDLGSLGITPTQMSSLVVVCDCPGIDQITLARRIGVDRTTASMVVNGLAQHGFLRCERSARDARRNEVTATRAGMACTQLARDFAMTNKGKLLHAFTPQDEATLQSLLKRLIDTVPASPPEWIRPDGTVQFGTEDAFAEDFPGHFGLYTAFGFLLRRAHQTLEAAFIDCCQPVNLTPRRYGVLRVVEVAEPLEQIALARWLALDGSTAASVVTELVRRGHLDRTPHPSDRRRRLLQLTDEGRTLVETALPLAREASLRALAVLGDDAAEFGRLMQLFLVSNDSLSRVASERAVTQRAAQFLQDGLAPSADPR</sequence>
<protein>
    <submittedName>
        <fullName evidence="5">MarR family winged helix-turn-helix transcriptional regulator</fullName>
    </submittedName>
</protein>
<evidence type="ECO:0000256" key="2">
    <source>
        <dbReference type="ARBA" id="ARBA00023125"/>
    </source>
</evidence>
<dbReference type="SMART" id="SM00347">
    <property type="entry name" value="HTH_MARR"/>
    <property type="match status" value="2"/>
</dbReference>
<feature type="domain" description="HTH marR-type" evidence="4">
    <location>
        <begin position="16"/>
        <end position="166"/>
    </location>
</feature>
<organism evidence="5 6">
    <name type="scientific">Pararhodobacter zhoushanensis</name>
    <dbReference type="NCBI Taxonomy" id="2479545"/>
    <lineage>
        <taxon>Bacteria</taxon>
        <taxon>Pseudomonadati</taxon>
        <taxon>Pseudomonadota</taxon>
        <taxon>Alphaproteobacteria</taxon>
        <taxon>Rhodobacterales</taxon>
        <taxon>Paracoccaceae</taxon>
        <taxon>Pararhodobacter</taxon>
    </lineage>
</organism>
<proteinExistence type="predicted"/>
<keyword evidence="6" id="KW-1185">Reference proteome</keyword>
<gene>
    <name evidence="5" type="ORF">OKW52_03855</name>
</gene>
<evidence type="ECO:0000259" key="4">
    <source>
        <dbReference type="PROSITE" id="PS50995"/>
    </source>
</evidence>
<dbReference type="Proteomes" id="UP001208938">
    <property type="component" value="Unassembled WGS sequence"/>
</dbReference>
<keyword evidence="3" id="KW-0804">Transcription</keyword>
<evidence type="ECO:0000256" key="1">
    <source>
        <dbReference type="ARBA" id="ARBA00023015"/>
    </source>
</evidence>
<accession>A0ABT3GV88</accession>
<dbReference type="PROSITE" id="PS01117">
    <property type="entry name" value="HTH_MARR_1"/>
    <property type="match status" value="1"/>
</dbReference>
<dbReference type="PANTHER" id="PTHR33164">
    <property type="entry name" value="TRANSCRIPTIONAL REGULATOR, MARR FAMILY"/>
    <property type="match status" value="1"/>
</dbReference>
<reference evidence="5 6" key="1">
    <citation type="submission" date="2022-10" db="EMBL/GenBank/DDBJ databases">
        <title>Pararhodobacter sp. nov., isolated from marine algae.</title>
        <authorList>
            <person name="Choi B.J."/>
            <person name="Kim J.M."/>
            <person name="Lee J.K."/>
            <person name="Choi D.G."/>
            <person name="Jeon C.O."/>
        </authorList>
    </citation>
    <scope>NUCLEOTIDE SEQUENCE [LARGE SCALE GENOMIC DNA]</scope>
    <source>
        <strain evidence="5 6">ZQ420</strain>
    </source>
</reference>
<dbReference type="InterPro" id="IPR036388">
    <property type="entry name" value="WH-like_DNA-bd_sf"/>
</dbReference>
<dbReference type="EMBL" id="JAPDFL010000001">
    <property type="protein sequence ID" value="MCW1931419.1"/>
    <property type="molecule type" value="Genomic_DNA"/>
</dbReference>
<dbReference type="RefSeq" id="WP_264504532.1">
    <property type="nucleotide sequence ID" value="NZ_JAPDFL010000001.1"/>
</dbReference>
<dbReference type="Pfam" id="PF12802">
    <property type="entry name" value="MarR_2"/>
    <property type="match status" value="2"/>
</dbReference>
<dbReference type="InterPro" id="IPR039422">
    <property type="entry name" value="MarR/SlyA-like"/>
</dbReference>
<keyword evidence="2" id="KW-0238">DNA-binding</keyword>
<keyword evidence="1" id="KW-0805">Transcription regulation</keyword>
<dbReference type="InterPro" id="IPR036390">
    <property type="entry name" value="WH_DNA-bd_sf"/>
</dbReference>
<dbReference type="InterPro" id="IPR023187">
    <property type="entry name" value="Tscrpt_reg_MarR-type_CS"/>
</dbReference>